<comment type="caution">
    <text evidence="2">The sequence shown here is derived from an EMBL/GenBank/DDBJ whole genome shotgun (WGS) entry which is preliminary data.</text>
</comment>
<gene>
    <name evidence="2" type="ORF">CQ006_01745</name>
</gene>
<evidence type="ECO:0000313" key="3">
    <source>
        <dbReference type="Proteomes" id="UP000239458"/>
    </source>
</evidence>
<accession>A0A2S9E5D3</accession>
<evidence type="ECO:0000256" key="1">
    <source>
        <dbReference type="SAM" id="MobiDB-lite"/>
    </source>
</evidence>
<dbReference type="Proteomes" id="UP000239458">
    <property type="component" value="Unassembled WGS sequence"/>
</dbReference>
<dbReference type="AlphaFoldDB" id="A0A2S9E5D3"/>
<protein>
    <submittedName>
        <fullName evidence="2">Uncharacterized protein</fullName>
    </submittedName>
</protein>
<feature type="region of interest" description="Disordered" evidence="1">
    <location>
        <begin position="1"/>
        <end position="20"/>
    </location>
</feature>
<evidence type="ECO:0000313" key="2">
    <source>
        <dbReference type="EMBL" id="PRC10017.1"/>
    </source>
</evidence>
<name>A0A2S9E5D3_PSECE</name>
<proteinExistence type="predicted"/>
<dbReference type="EMBL" id="PCQE01000002">
    <property type="protein sequence ID" value="PRC10017.1"/>
    <property type="molecule type" value="Genomic_DNA"/>
</dbReference>
<sequence length="66" mass="7189">MILGAPLNHAGRNSTGIWGPPKSLANYGHTEPKRGAEWWGKSVLLTFALLKSETPSGRNPKRPLPK</sequence>
<reference evidence="2 3" key="1">
    <citation type="submission" date="2017-09" db="EMBL/GenBank/DDBJ databases">
        <title>Genomic, metabolic, and phenotypic characteristics of bacterial isolates from the natural microbiome of the model nematode Caenorhabditis elegans.</title>
        <authorList>
            <person name="Zimmermann J."/>
            <person name="Obeng N."/>
            <person name="Yang W."/>
            <person name="Obeng O."/>
            <person name="Kissoyan K."/>
            <person name="Pees B."/>
            <person name="Dirksen P."/>
            <person name="Hoppner M."/>
            <person name="Franke A."/>
            <person name="Rosenstiel P."/>
            <person name="Leippe M."/>
            <person name="Dierking K."/>
            <person name="Kaleta C."/>
            <person name="Schulenburg H."/>
        </authorList>
    </citation>
    <scope>NUCLEOTIDE SEQUENCE [LARGE SCALE GENOMIC DNA]</scope>
    <source>
        <strain evidence="2 3">MYb184</strain>
    </source>
</reference>
<organism evidence="2 3">
    <name type="scientific">Pseudomonas cedrina</name>
    <dbReference type="NCBI Taxonomy" id="651740"/>
    <lineage>
        <taxon>Bacteria</taxon>
        <taxon>Pseudomonadati</taxon>
        <taxon>Pseudomonadota</taxon>
        <taxon>Gammaproteobacteria</taxon>
        <taxon>Pseudomonadales</taxon>
        <taxon>Pseudomonadaceae</taxon>
        <taxon>Pseudomonas</taxon>
    </lineage>
</organism>